<organism evidence="2 3">
    <name type="scientific">Stackebrandtia albiflava</name>
    <dbReference type="NCBI Taxonomy" id="406432"/>
    <lineage>
        <taxon>Bacteria</taxon>
        <taxon>Bacillati</taxon>
        <taxon>Actinomycetota</taxon>
        <taxon>Actinomycetes</taxon>
        <taxon>Glycomycetales</taxon>
        <taxon>Glycomycetaceae</taxon>
        <taxon>Stackebrandtia</taxon>
    </lineage>
</organism>
<keyword evidence="1" id="KW-0812">Transmembrane</keyword>
<feature type="transmembrane region" description="Helical" evidence="1">
    <location>
        <begin position="505"/>
        <end position="523"/>
    </location>
</feature>
<feature type="transmembrane region" description="Helical" evidence="1">
    <location>
        <begin position="341"/>
        <end position="363"/>
    </location>
</feature>
<name>A0A562V2D5_9ACTN</name>
<feature type="transmembrane region" description="Helical" evidence="1">
    <location>
        <begin position="294"/>
        <end position="312"/>
    </location>
</feature>
<feature type="transmembrane region" description="Helical" evidence="1">
    <location>
        <begin position="190"/>
        <end position="206"/>
    </location>
</feature>
<keyword evidence="1" id="KW-1133">Transmembrane helix</keyword>
<feature type="transmembrane region" description="Helical" evidence="1">
    <location>
        <begin position="123"/>
        <end position="148"/>
    </location>
</feature>
<dbReference type="RefSeq" id="WP_158645593.1">
    <property type="nucleotide sequence ID" value="NZ_BAABIJ010000002.1"/>
</dbReference>
<evidence type="ECO:0000256" key="1">
    <source>
        <dbReference type="SAM" id="Phobius"/>
    </source>
</evidence>
<evidence type="ECO:0000313" key="2">
    <source>
        <dbReference type="EMBL" id="TWJ12070.1"/>
    </source>
</evidence>
<protein>
    <submittedName>
        <fullName evidence="2">ABC-2 type transport system permease protein</fullName>
    </submittedName>
</protein>
<feature type="transmembrane region" description="Helical" evidence="1">
    <location>
        <begin position="20"/>
        <end position="40"/>
    </location>
</feature>
<keyword evidence="3" id="KW-1185">Reference proteome</keyword>
<feature type="transmembrane region" description="Helical" evidence="1">
    <location>
        <begin position="428"/>
        <end position="452"/>
    </location>
</feature>
<keyword evidence="1" id="KW-0472">Membrane</keyword>
<feature type="transmembrane region" description="Helical" evidence="1">
    <location>
        <begin position="393"/>
        <end position="416"/>
    </location>
</feature>
<comment type="caution">
    <text evidence="2">The sequence shown here is derived from an EMBL/GenBank/DDBJ whole genome shotgun (WGS) entry which is preliminary data.</text>
</comment>
<feature type="transmembrane region" description="Helical" evidence="1">
    <location>
        <begin position="79"/>
        <end position="102"/>
    </location>
</feature>
<feature type="transmembrane region" description="Helical" evidence="1">
    <location>
        <begin position="235"/>
        <end position="255"/>
    </location>
</feature>
<dbReference type="EMBL" id="VLLL01000006">
    <property type="protein sequence ID" value="TWJ12070.1"/>
    <property type="molecule type" value="Genomic_DNA"/>
</dbReference>
<proteinExistence type="predicted"/>
<dbReference type="OrthoDB" id="2014935at2"/>
<feature type="transmembrane region" description="Helical" evidence="1">
    <location>
        <begin position="459"/>
        <end position="479"/>
    </location>
</feature>
<accession>A0A562V2D5</accession>
<reference evidence="2 3" key="1">
    <citation type="journal article" date="2013" name="Stand. Genomic Sci.">
        <title>Genomic Encyclopedia of Type Strains, Phase I: The one thousand microbial genomes (KMG-I) project.</title>
        <authorList>
            <person name="Kyrpides N.C."/>
            <person name="Woyke T."/>
            <person name="Eisen J.A."/>
            <person name="Garrity G."/>
            <person name="Lilburn T.G."/>
            <person name="Beck B.J."/>
            <person name="Whitman W.B."/>
            <person name="Hugenholtz P."/>
            <person name="Klenk H.P."/>
        </authorList>
    </citation>
    <scope>NUCLEOTIDE SEQUENCE [LARGE SCALE GENOMIC DNA]</scope>
    <source>
        <strain evidence="2 3">DSM 45044</strain>
    </source>
</reference>
<sequence length="529" mass="54835">MTSLTGTGGLIRFILRRDRFLLPVWIVFFGAIPAALAPGITEVWPTQADRDAAVGLIENTPAFTALLGRVFDSSIGGLVAWRGSMMPVLLGIVTAVTVIRHTRTDEEAGRRELLGSTVVGRQAGLTAALVVVTLASLATGALAAASMIGQDEAVAGSLLLGAQYAAGGVVFAAVAAVCAQLTRGAGSARGMFFLVLGAAFALRMTGDLDPDATWATWASPVGWLQQLQPYADDDWAVLALPAAATLLLTAAAFLLQSHRDVEAGVLPTRLGRAEAGPGLSHPTGLAWRLQRAGLLGWSIGFAALGLMLGSMVDGVQDMLDSSEFMQQVIMQMGGSDEITEAFIASMLGILGLVAAGYGIQAALKPRAEETGLRAEQLLATGVSRLGWTTGHLLFAYLGPAVVMAAGGVTMALSYGAVVDDFGTAVSQVAAGLAVQLPAIWVLTGLAVLLFGLAPRLLGLTWVALTLCLVFGQLGAALRLPQWALDLSPFTHIPQIPGEDPRLTPVLWLVGVAAAMTVAGLAGFRRRDVG</sequence>
<gene>
    <name evidence="2" type="ORF">LX16_2818</name>
</gene>
<dbReference type="Proteomes" id="UP000321617">
    <property type="component" value="Unassembled WGS sequence"/>
</dbReference>
<evidence type="ECO:0000313" key="3">
    <source>
        <dbReference type="Proteomes" id="UP000321617"/>
    </source>
</evidence>
<dbReference type="AlphaFoldDB" id="A0A562V2D5"/>
<feature type="transmembrane region" description="Helical" evidence="1">
    <location>
        <begin position="154"/>
        <end position="178"/>
    </location>
</feature>